<keyword evidence="2" id="KW-0479">Metal-binding</keyword>
<feature type="region of interest" description="Disordered" evidence="3">
    <location>
        <begin position="1"/>
        <end position="33"/>
    </location>
</feature>
<keyword evidence="4" id="KW-1133">Transmembrane helix</keyword>
<dbReference type="InterPro" id="IPR007822">
    <property type="entry name" value="LANC-like"/>
</dbReference>
<dbReference type="PANTHER" id="PTHR12736:SF21">
    <property type="entry name" value="LANC-LIKE PROTEIN 2"/>
    <property type="match status" value="1"/>
</dbReference>
<evidence type="ECO:0000256" key="3">
    <source>
        <dbReference type="SAM" id="MobiDB-lite"/>
    </source>
</evidence>
<dbReference type="GO" id="GO:0031179">
    <property type="term" value="P:peptide modification"/>
    <property type="evidence" value="ECO:0007669"/>
    <property type="project" value="InterPro"/>
</dbReference>
<dbReference type="SUPFAM" id="SSF158745">
    <property type="entry name" value="LanC-like"/>
    <property type="match status" value="1"/>
</dbReference>
<dbReference type="PRINTS" id="PR01950">
    <property type="entry name" value="LANCSUPER"/>
</dbReference>
<dbReference type="Gene3D" id="1.50.10.10">
    <property type="match status" value="1"/>
</dbReference>
<dbReference type="GO" id="GO:0005975">
    <property type="term" value="P:carbohydrate metabolic process"/>
    <property type="evidence" value="ECO:0007669"/>
    <property type="project" value="InterPro"/>
</dbReference>
<dbReference type="GO" id="GO:0005886">
    <property type="term" value="C:plasma membrane"/>
    <property type="evidence" value="ECO:0007669"/>
    <property type="project" value="TreeGrafter"/>
</dbReference>
<keyword evidence="4" id="KW-0472">Membrane</keyword>
<dbReference type="InterPro" id="IPR012341">
    <property type="entry name" value="6hp_glycosidase-like_sf"/>
</dbReference>
<comment type="caution">
    <text evidence="5">The sequence shown here is derived from an EMBL/GenBank/DDBJ whole genome shotgun (WGS) entry which is preliminary data.</text>
</comment>
<feature type="transmembrane region" description="Helical" evidence="4">
    <location>
        <begin position="165"/>
        <end position="183"/>
    </location>
</feature>
<keyword evidence="4" id="KW-0812">Transmembrane</keyword>
<feature type="binding site" evidence="2">
    <location>
        <position position="288"/>
    </location>
    <ligand>
        <name>Zn(2+)</name>
        <dbReference type="ChEBI" id="CHEBI:29105"/>
    </ligand>
</feature>
<dbReference type="CDD" id="cd04794">
    <property type="entry name" value="euk_LANCL"/>
    <property type="match status" value="1"/>
</dbReference>
<evidence type="ECO:0000256" key="1">
    <source>
        <dbReference type="ARBA" id="ARBA00007179"/>
    </source>
</evidence>
<gene>
    <name evidence="5" type="ORF">GBAR_LOCUS955</name>
</gene>
<comment type="similarity">
    <text evidence="1">Belongs to the LanC-like protein family.</text>
</comment>
<dbReference type="Pfam" id="PF05147">
    <property type="entry name" value="LANC_like"/>
    <property type="match status" value="1"/>
</dbReference>
<dbReference type="AlphaFoldDB" id="A0AA35QV33"/>
<feature type="binding site" evidence="2">
    <location>
        <position position="334"/>
    </location>
    <ligand>
        <name>Zn(2+)</name>
        <dbReference type="ChEBI" id="CHEBI:29105"/>
    </ligand>
</feature>
<protein>
    <submittedName>
        <fullName evidence="5">Glutathione S-transferase LANCL1</fullName>
    </submittedName>
</protein>
<sequence length="423" mass="46398">MSKDERNFRNPYARLPACLPSSREKASQPPQVPPELSVRLLAALEQTLVECDSAYRHAPSADTSVYTGTSGVALLHLHVATTLHAEDHRKSREHLLQAQSLLTHCLSRVPSHSITFLCGAGGPLAIAAVVEAGLGNTDKAKSLLQQLKELYTSNKSRFSQLPSELLYGHVGYLYCLLFINAYLPGAVSQSLLQEVARVAVEAGEKGRQASVPSPLMYTWHGRHYLGAAHGLAGIATLLLQLKTEQLPSPLAPTINYLTSLQLPSGNFPSSLESCHDSSHHSDRLIHWCHGAPGFIHLLSHAYQMLGEGRYLKAGEMCGEVVWKRGLLRKGYSLCHGAAGNAYTFIQLYHLTGHTHHWHRALKFAEWCLSCSERVTRTPDAPLSLFEGSAGVAFFYCDIIMSSRGKTPFPCLEIPQPKITFTCS</sequence>
<proteinExistence type="inferred from homology"/>
<dbReference type="SMART" id="SM01260">
    <property type="entry name" value="LANC_like"/>
    <property type="match status" value="1"/>
</dbReference>
<dbReference type="PRINTS" id="PR01951">
    <property type="entry name" value="LANCEUKARYTE"/>
</dbReference>
<organism evidence="5 6">
    <name type="scientific">Geodia barretti</name>
    <name type="common">Barrett's horny sponge</name>
    <dbReference type="NCBI Taxonomy" id="519541"/>
    <lineage>
        <taxon>Eukaryota</taxon>
        <taxon>Metazoa</taxon>
        <taxon>Porifera</taxon>
        <taxon>Demospongiae</taxon>
        <taxon>Heteroscleromorpha</taxon>
        <taxon>Tetractinellida</taxon>
        <taxon>Astrophorina</taxon>
        <taxon>Geodiidae</taxon>
        <taxon>Geodia</taxon>
    </lineage>
</organism>
<accession>A0AA35QV33</accession>
<keyword evidence="2" id="KW-0862">Zinc</keyword>
<keyword evidence="6" id="KW-1185">Reference proteome</keyword>
<evidence type="ECO:0000256" key="2">
    <source>
        <dbReference type="PIRSR" id="PIRSR607822-1"/>
    </source>
</evidence>
<dbReference type="EMBL" id="CASHTH010000142">
    <property type="protein sequence ID" value="CAI7992292.1"/>
    <property type="molecule type" value="Genomic_DNA"/>
</dbReference>
<evidence type="ECO:0000313" key="5">
    <source>
        <dbReference type="EMBL" id="CAI7992292.1"/>
    </source>
</evidence>
<evidence type="ECO:0000313" key="6">
    <source>
        <dbReference type="Proteomes" id="UP001174909"/>
    </source>
</evidence>
<evidence type="ECO:0000256" key="4">
    <source>
        <dbReference type="SAM" id="Phobius"/>
    </source>
</evidence>
<feature type="binding site" evidence="2">
    <location>
        <position position="335"/>
    </location>
    <ligand>
        <name>Zn(2+)</name>
        <dbReference type="ChEBI" id="CHEBI:29105"/>
    </ligand>
</feature>
<name>A0AA35QV33_GEOBA</name>
<dbReference type="GO" id="GO:0046872">
    <property type="term" value="F:metal ion binding"/>
    <property type="evidence" value="ECO:0007669"/>
    <property type="project" value="UniProtKB-KW"/>
</dbReference>
<dbReference type="Proteomes" id="UP001174909">
    <property type="component" value="Unassembled WGS sequence"/>
</dbReference>
<reference evidence="5" key="1">
    <citation type="submission" date="2023-03" db="EMBL/GenBank/DDBJ databases">
        <authorList>
            <person name="Steffen K."/>
            <person name="Cardenas P."/>
        </authorList>
    </citation>
    <scope>NUCLEOTIDE SEQUENCE</scope>
</reference>
<dbReference type="PANTHER" id="PTHR12736">
    <property type="entry name" value="LANC-LIKE PROTEIN"/>
    <property type="match status" value="1"/>
</dbReference>
<dbReference type="InterPro" id="IPR020464">
    <property type="entry name" value="LanC-like_prot_euk"/>
</dbReference>